<evidence type="ECO:0000256" key="5">
    <source>
        <dbReference type="ARBA" id="ARBA00022777"/>
    </source>
</evidence>
<dbReference type="SUPFAM" id="SSF54184">
    <property type="entry name" value="Penicillin-binding protein 2x (pbp-2x), c-terminal domain"/>
    <property type="match status" value="1"/>
</dbReference>
<dbReference type="GO" id="GO:0004674">
    <property type="term" value="F:protein serine/threonine kinase activity"/>
    <property type="evidence" value="ECO:0007669"/>
    <property type="project" value="UniProtKB-KW"/>
</dbReference>
<comment type="catalytic activity">
    <reaction evidence="8">
        <text>L-seryl-[protein] + ATP = O-phospho-L-seryl-[protein] + ADP + H(+)</text>
        <dbReference type="Rhea" id="RHEA:17989"/>
        <dbReference type="Rhea" id="RHEA-COMP:9863"/>
        <dbReference type="Rhea" id="RHEA-COMP:11604"/>
        <dbReference type="ChEBI" id="CHEBI:15378"/>
        <dbReference type="ChEBI" id="CHEBI:29999"/>
        <dbReference type="ChEBI" id="CHEBI:30616"/>
        <dbReference type="ChEBI" id="CHEBI:83421"/>
        <dbReference type="ChEBI" id="CHEBI:456216"/>
        <dbReference type="EC" id="2.7.11.1"/>
    </reaction>
</comment>
<keyword evidence="11" id="KW-1133">Transmembrane helix</keyword>
<feature type="domain" description="Protein kinase" evidence="12">
    <location>
        <begin position="10"/>
        <end position="269"/>
    </location>
</feature>
<feature type="compositionally biased region" description="Polar residues" evidence="10">
    <location>
        <begin position="603"/>
        <end position="620"/>
    </location>
</feature>
<evidence type="ECO:0000256" key="2">
    <source>
        <dbReference type="ARBA" id="ARBA00022527"/>
    </source>
</evidence>
<dbReference type="SMART" id="SM00740">
    <property type="entry name" value="PASTA"/>
    <property type="match status" value="4"/>
</dbReference>
<dbReference type="CDD" id="cd14014">
    <property type="entry name" value="STKc_PknB_like"/>
    <property type="match status" value="1"/>
</dbReference>
<dbReference type="PROSITE" id="PS50011">
    <property type="entry name" value="PROTEIN_KINASE_DOM"/>
    <property type="match status" value="1"/>
</dbReference>
<dbReference type="GO" id="GO:0045717">
    <property type="term" value="P:negative regulation of fatty acid biosynthetic process"/>
    <property type="evidence" value="ECO:0007669"/>
    <property type="project" value="UniProtKB-ARBA"/>
</dbReference>
<dbReference type="InterPro" id="IPR011009">
    <property type="entry name" value="Kinase-like_dom_sf"/>
</dbReference>
<gene>
    <name evidence="14" type="primary">pknB</name>
    <name evidence="14" type="ORF">KH142_00290</name>
</gene>
<feature type="binding site" evidence="9">
    <location>
        <position position="39"/>
    </location>
    <ligand>
        <name>ATP</name>
        <dbReference type="ChEBI" id="CHEBI:30616"/>
    </ligand>
</feature>
<name>A0A943URM4_9ACTN</name>
<dbReference type="InterPro" id="IPR008271">
    <property type="entry name" value="Ser/Thr_kinase_AS"/>
</dbReference>
<keyword evidence="11" id="KW-0812">Transmembrane</keyword>
<keyword evidence="6 9" id="KW-0067">ATP-binding</keyword>
<dbReference type="Gene3D" id="1.10.510.10">
    <property type="entry name" value="Transferase(Phosphotransferase) domain 1"/>
    <property type="match status" value="1"/>
</dbReference>
<accession>A0A943URM4</accession>
<proteinExistence type="predicted"/>
<evidence type="ECO:0000256" key="6">
    <source>
        <dbReference type="ARBA" id="ARBA00022840"/>
    </source>
</evidence>
<keyword evidence="4 9" id="KW-0547">Nucleotide-binding</keyword>
<dbReference type="EMBL" id="JAGZSV010000002">
    <property type="protein sequence ID" value="MBS6939929.1"/>
    <property type="molecule type" value="Genomic_DNA"/>
</dbReference>
<evidence type="ECO:0000256" key="7">
    <source>
        <dbReference type="ARBA" id="ARBA00047899"/>
    </source>
</evidence>
<feature type="region of interest" description="Disordered" evidence="10">
    <location>
        <begin position="603"/>
        <end position="673"/>
    </location>
</feature>
<dbReference type="FunFam" id="3.30.200.20:FF:000035">
    <property type="entry name" value="Serine/threonine protein kinase Stk1"/>
    <property type="match status" value="1"/>
</dbReference>
<feature type="compositionally biased region" description="Gly residues" evidence="10">
    <location>
        <begin position="640"/>
        <end position="663"/>
    </location>
</feature>
<reference evidence="14" key="1">
    <citation type="submission" date="2021-02" db="EMBL/GenBank/DDBJ databases">
        <title>Infant gut strain persistence is associated with maternal origin, phylogeny, and functional potential including surface adhesion and iron acquisition.</title>
        <authorList>
            <person name="Lou Y.C."/>
        </authorList>
    </citation>
    <scope>NUCLEOTIDE SEQUENCE</scope>
    <source>
        <strain evidence="14">L2_039_000G1_dasL2_039_000G1_concoct_11</strain>
    </source>
</reference>
<keyword evidence="5 14" id="KW-0418">Kinase</keyword>
<evidence type="ECO:0000256" key="3">
    <source>
        <dbReference type="ARBA" id="ARBA00022679"/>
    </source>
</evidence>
<dbReference type="NCBIfam" id="NF033483">
    <property type="entry name" value="PknB_PASTA_kin"/>
    <property type="match status" value="1"/>
</dbReference>
<dbReference type="SMART" id="SM00220">
    <property type="entry name" value="S_TKc"/>
    <property type="match status" value="1"/>
</dbReference>
<dbReference type="PROSITE" id="PS00108">
    <property type="entry name" value="PROTEIN_KINASE_ST"/>
    <property type="match status" value="1"/>
</dbReference>
<keyword evidence="11" id="KW-0472">Membrane</keyword>
<protein>
    <recommendedName>
        <fullName evidence="1">non-specific serine/threonine protein kinase</fullName>
        <ecNumber evidence="1">2.7.11.1</ecNumber>
    </recommendedName>
</protein>
<evidence type="ECO:0000256" key="1">
    <source>
        <dbReference type="ARBA" id="ARBA00012513"/>
    </source>
</evidence>
<keyword evidence="3" id="KW-0808">Transferase</keyword>
<feature type="domain" description="PASTA" evidence="13">
    <location>
        <begin position="363"/>
        <end position="430"/>
    </location>
</feature>
<dbReference type="SUPFAM" id="SSF56112">
    <property type="entry name" value="Protein kinase-like (PK-like)"/>
    <property type="match status" value="1"/>
</dbReference>
<evidence type="ECO:0000256" key="10">
    <source>
        <dbReference type="SAM" id="MobiDB-lite"/>
    </source>
</evidence>
<evidence type="ECO:0000256" key="9">
    <source>
        <dbReference type="PROSITE-ProRule" id="PRU10141"/>
    </source>
</evidence>
<organism evidence="14 15">
    <name type="scientific">Slackia piriformis</name>
    <dbReference type="NCBI Taxonomy" id="626934"/>
    <lineage>
        <taxon>Bacteria</taxon>
        <taxon>Bacillati</taxon>
        <taxon>Actinomycetota</taxon>
        <taxon>Coriobacteriia</taxon>
        <taxon>Eggerthellales</taxon>
        <taxon>Eggerthellaceae</taxon>
        <taxon>Slackia</taxon>
    </lineage>
</organism>
<evidence type="ECO:0000313" key="14">
    <source>
        <dbReference type="EMBL" id="MBS6939929.1"/>
    </source>
</evidence>
<dbReference type="CDD" id="cd06577">
    <property type="entry name" value="PASTA_pknB"/>
    <property type="match status" value="4"/>
</dbReference>
<feature type="region of interest" description="Disordered" evidence="10">
    <location>
        <begin position="458"/>
        <end position="487"/>
    </location>
</feature>
<evidence type="ECO:0000256" key="8">
    <source>
        <dbReference type="ARBA" id="ARBA00048679"/>
    </source>
</evidence>
<feature type="domain" description="PASTA" evidence="13">
    <location>
        <begin position="498"/>
        <end position="564"/>
    </location>
</feature>
<dbReference type="GO" id="GO:0005524">
    <property type="term" value="F:ATP binding"/>
    <property type="evidence" value="ECO:0007669"/>
    <property type="project" value="UniProtKB-UniRule"/>
</dbReference>
<dbReference type="Gene3D" id="3.30.200.20">
    <property type="entry name" value="Phosphorylase Kinase, domain 1"/>
    <property type="match status" value="1"/>
</dbReference>
<feature type="domain" description="PASTA" evidence="13">
    <location>
        <begin position="569"/>
        <end position="633"/>
    </location>
</feature>
<dbReference type="PANTHER" id="PTHR43289:SF34">
    <property type="entry name" value="SERINE_THREONINE-PROTEIN KINASE YBDM-RELATED"/>
    <property type="match status" value="1"/>
</dbReference>
<dbReference type="PANTHER" id="PTHR43289">
    <property type="entry name" value="MITOGEN-ACTIVATED PROTEIN KINASE KINASE KINASE 20-RELATED"/>
    <property type="match status" value="1"/>
</dbReference>
<dbReference type="Pfam" id="PF03793">
    <property type="entry name" value="PASTA"/>
    <property type="match status" value="4"/>
</dbReference>
<evidence type="ECO:0000313" key="15">
    <source>
        <dbReference type="Proteomes" id="UP000727506"/>
    </source>
</evidence>
<keyword evidence="2" id="KW-0723">Serine/threonine-protein kinase</keyword>
<dbReference type="PROSITE" id="PS51178">
    <property type="entry name" value="PASTA"/>
    <property type="match status" value="4"/>
</dbReference>
<evidence type="ECO:0000256" key="4">
    <source>
        <dbReference type="ARBA" id="ARBA00022741"/>
    </source>
</evidence>
<feature type="domain" description="PASTA" evidence="13">
    <location>
        <begin position="431"/>
        <end position="497"/>
    </location>
</feature>
<dbReference type="Pfam" id="PF00069">
    <property type="entry name" value="Pkinase"/>
    <property type="match status" value="1"/>
</dbReference>
<sequence length="673" mass="69954">MIGRVFNGRYKITERIGIGGMAEVYKAQDQVLGRSVAVKVMLPQYAADSEFTARFKQEAASAANLQSPYIVNVYDWGQDEGTYFIVMEYVRGTDLKSAIQQRGAINQRKVAEIGSQVCQALSVAHGQDIMHRDIKPQNIMVQPDGNVKVMDFGIARAKNSVKAKTSSVLGTAHYISPEQAQGKELDGASDIYSLGCVLYEAATGQLPFDGPDAVSVAMRQVNEAPLPPSQVKPDISPDLEAIIMKAMEKNPYNRFQTVRDMKHALDDFLMGRPVTGVAGAVSSAPTAVMGGVGSMNTMAMGAEGGTAVMPAVGPGTSGPMQATSFRMDDDAKKKSNKKTIGIVVGLIAGIIAIAAIAMALMNGGGGAKVPDVIGQTQESATKAIEAAGYVVGDITEEFNADTVAGRVCKQDPGADTALEKGEKVNLVISKGVENGSIPDLKGMTAEQAEKSLEDAGYTPQYAGNEASDADKDTVSKQSPEAGSKADKGTTVKYWISTGPEDIEVPNVVGSDKASAKSTLEKAGFAVEVVTGEYSDKYAEGVVMSQNPNGGKLAKGETVTIAVSKGEDPDTKPIDIPNVVGMTSADAQTKIAEAGFRYNVVETSSDQPKGTVVKQSPSSGQGKKGDTITITVSTGPSSDSGNGGNNGSGDGNGNGNADGSGSGAGQDDADKNED</sequence>
<dbReference type="InterPro" id="IPR000719">
    <property type="entry name" value="Prot_kinase_dom"/>
</dbReference>
<dbReference type="FunFam" id="1.10.510.10:FF:000021">
    <property type="entry name" value="Serine/threonine protein kinase"/>
    <property type="match status" value="1"/>
</dbReference>
<dbReference type="InterPro" id="IPR017441">
    <property type="entry name" value="Protein_kinase_ATP_BS"/>
</dbReference>
<dbReference type="EC" id="2.7.11.1" evidence="1"/>
<evidence type="ECO:0000259" key="12">
    <source>
        <dbReference type="PROSITE" id="PS50011"/>
    </source>
</evidence>
<feature type="transmembrane region" description="Helical" evidence="11">
    <location>
        <begin position="340"/>
        <end position="361"/>
    </location>
</feature>
<evidence type="ECO:0000256" key="11">
    <source>
        <dbReference type="SAM" id="Phobius"/>
    </source>
</evidence>
<dbReference type="InterPro" id="IPR005543">
    <property type="entry name" value="PASTA_dom"/>
</dbReference>
<dbReference type="AlphaFoldDB" id="A0A943URM4"/>
<dbReference type="Proteomes" id="UP000727506">
    <property type="component" value="Unassembled WGS sequence"/>
</dbReference>
<dbReference type="Gene3D" id="3.30.10.20">
    <property type="match status" value="4"/>
</dbReference>
<evidence type="ECO:0000259" key="13">
    <source>
        <dbReference type="PROSITE" id="PS51178"/>
    </source>
</evidence>
<comment type="catalytic activity">
    <reaction evidence="7">
        <text>L-threonyl-[protein] + ATP = O-phospho-L-threonyl-[protein] + ADP + H(+)</text>
        <dbReference type="Rhea" id="RHEA:46608"/>
        <dbReference type="Rhea" id="RHEA-COMP:11060"/>
        <dbReference type="Rhea" id="RHEA-COMP:11605"/>
        <dbReference type="ChEBI" id="CHEBI:15378"/>
        <dbReference type="ChEBI" id="CHEBI:30013"/>
        <dbReference type="ChEBI" id="CHEBI:30616"/>
        <dbReference type="ChEBI" id="CHEBI:61977"/>
        <dbReference type="ChEBI" id="CHEBI:456216"/>
        <dbReference type="EC" id="2.7.11.1"/>
    </reaction>
</comment>
<comment type="caution">
    <text evidence="14">The sequence shown here is derived from an EMBL/GenBank/DDBJ whole genome shotgun (WGS) entry which is preliminary data.</text>
</comment>
<dbReference type="PROSITE" id="PS00107">
    <property type="entry name" value="PROTEIN_KINASE_ATP"/>
    <property type="match status" value="1"/>
</dbReference>